<comment type="caution">
    <text evidence="2">The sequence shown here is derived from an EMBL/GenBank/DDBJ whole genome shotgun (WGS) entry which is preliminary data.</text>
</comment>
<gene>
    <name evidence="2" type="ORF">Cob_v006746</name>
</gene>
<feature type="compositionally biased region" description="Basic and acidic residues" evidence="1">
    <location>
        <begin position="1"/>
        <end position="16"/>
    </location>
</feature>
<feature type="region of interest" description="Disordered" evidence="1">
    <location>
        <begin position="1"/>
        <end position="38"/>
    </location>
</feature>
<accession>A0A484FPM6</accession>
<evidence type="ECO:0000313" key="2">
    <source>
        <dbReference type="EMBL" id="TDZ20399.1"/>
    </source>
</evidence>
<organism evidence="2 3">
    <name type="scientific">Colletotrichum orbiculare (strain 104-T / ATCC 96160 / CBS 514.97 / LARS 414 / MAFF 240422)</name>
    <name type="common">Cucumber anthracnose fungus</name>
    <name type="synonym">Colletotrichum lagenarium</name>
    <dbReference type="NCBI Taxonomy" id="1213857"/>
    <lineage>
        <taxon>Eukaryota</taxon>
        <taxon>Fungi</taxon>
        <taxon>Dikarya</taxon>
        <taxon>Ascomycota</taxon>
        <taxon>Pezizomycotina</taxon>
        <taxon>Sordariomycetes</taxon>
        <taxon>Hypocreomycetidae</taxon>
        <taxon>Glomerellales</taxon>
        <taxon>Glomerellaceae</taxon>
        <taxon>Colletotrichum</taxon>
        <taxon>Colletotrichum orbiculare species complex</taxon>
    </lineage>
</organism>
<name>A0A484FPM6_COLOR</name>
<evidence type="ECO:0000313" key="3">
    <source>
        <dbReference type="Proteomes" id="UP000014480"/>
    </source>
</evidence>
<evidence type="ECO:0000256" key="1">
    <source>
        <dbReference type="SAM" id="MobiDB-lite"/>
    </source>
</evidence>
<sequence length="151" mass="17156">MEDVREREKGLSEHRAGIQRWMLKGPRPRTAGDGGSYKDDPGKCQQFDLDYLGTSCYLKRECEKQRSDCRHSFLGHCSMRYDGVTLFDSLGDQQLMADDGWDCRQLSAVCCCSPEPSGPLRGLVKDSAPSFSRISAVDRRMDRWRDLGLEL</sequence>
<dbReference type="EMBL" id="AMCV02000017">
    <property type="protein sequence ID" value="TDZ20399.1"/>
    <property type="molecule type" value="Genomic_DNA"/>
</dbReference>
<proteinExistence type="predicted"/>
<reference evidence="3" key="2">
    <citation type="journal article" date="2019" name="Mol. Plant Microbe Interact.">
        <title>Genome sequence resources for four phytopathogenic fungi from the Colletotrichum orbiculare species complex.</title>
        <authorList>
            <person name="Gan P."/>
            <person name="Tsushima A."/>
            <person name="Narusaka M."/>
            <person name="Narusaka Y."/>
            <person name="Takano Y."/>
            <person name="Kubo Y."/>
            <person name="Shirasu K."/>
        </authorList>
    </citation>
    <scope>GENOME REANNOTATION</scope>
    <source>
        <strain evidence="3">104-T / ATCC 96160 / CBS 514.97 / LARS 414 / MAFF 240422</strain>
    </source>
</reference>
<reference evidence="3" key="1">
    <citation type="journal article" date="2013" name="New Phytol.">
        <title>Comparative genomic and transcriptomic analyses reveal the hemibiotrophic stage shift of Colletotrichum fungi.</title>
        <authorList>
            <person name="Gan P."/>
            <person name="Ikeda K."/>
            <person name="Irieda H."/>
            <person name="Narusaka M."/>
            <person name="O'Connell R.J."/>
            <person name="Narusaka Y."/>
            <person name="Takano Y."/>
            <person name="Kubo Y."/>
            <person name="Shirasu K."/>
        </authorList>
    </citation>
    <scope>NUCLEOTIDE SEQUENCE [LARGE SCALE GENOMIC DNA]</scope>
    <source>
        <strain evidence="3">104-T / ATCC 96160 / CBS 514.97 / LARS 414 / MAFF 240422</strain>
    </source>
</reference>
<dbReference type="AlphaFoldDB" id="A0A484FPM6"/>
<keyword evidence="3" id="KW-1185">Reference proteome</keyword>
<protein>
    <submittedName>
        <fullName evidence="2">Uncharacterized protein</fullName>
    </submittedName>
</protein>
<dbReference type="Proteomes" id="UP000014480">
    <property type="component" value="Unassembled WGS sequence"/>
</dbReference>